<dbReference type="GO" id="GO:0005886">
    <property type="term" value="C:plasma membrane"/>
    <property type="evidence" value="ECO:0007669"/>
    <property type="project" value="InterPro"/>
</dbReference>
<organism evidence="5 6">
    <name type="scientific">Stegastes partitus</name>
    <name type="common">bicolor damselfish</name>
    <dbReference type="NCBI Taxonomy" id="144197"/>
    <lineage>
        <taxon>Eukaryota</taxon>
        <taxon>Metazoa</taxon>
        <taxon>Chordata</taxon>
        <taxon>Craniata</taxon>
        <taxon>Vertebrata</taxon>
        <taxon>Euteleostomi</taxon>
        <taxon>Actinopterygii</taxon>
        <taxon>Neopterygii</taxon>
        <taxon>Teleostei</taxon>
        <taxon>Neoteleostei</taxon>
        <taxon>Acanthomorphata</taxon>
        <taxon>Ovalentaria</taxon>
        <taxon>Pomacentridae</taxon>
        <taxon>Stegastes</taxon>
    </lineage>
</organism>
<dbReference type="PROSITE" id="PS50835">
    <property type="entry name" value="IG_LIKE"/>
    <property type="match status" value="1"/>
</dbReference>
<keyword evidence="5" id="KW-1185">Reference proteome</keyword>
<dbReference type="InterPro" id="IPR013783">
    <property type="entry name" value="Ig-like_fold"/>
</dbReference>
<dbReference type="SUPFAM" id="SSF48726">
    <property type="entry name" value="Immunoglobulin"/>
    <property type="match status" value="1"/>
</dbReference>
<keyword evidence="3" id="KW-0732">Signal</keyword>
<evidence type="ECO:0000256" key="1">
    <source>
        <dbReference type="SAM" id="MobiDB-lite"/>
    </source>
</evidence>
<dbReference type="InterPro" id="IPR007110">
    <property type="entry name" value="Ig-like_dom"/>
</dbReference>
<keyword evidence="2" id="KW-0812">Transmembrane</keyword>
<dbReference type="Gene3D" id="2.60.40.10">
    <property type="entry name" value="Immunoglobulins"/>
    <property type="match status" value="1"/>
</dbReference>
<keyword evidence="2" id="KW-0472">Membrane</keyword>
<gene>
    <name evidence="6" type="primary">si:ch211-214p13.8</name>
</gene>
<proteinExistence type="predicted"/>
<evidence type="ECO:0000256" key="3">
    <source>
        <dbReference type="SAM" id="SignalP"/>
    </source>
</evidence>
<evidence type="ECO:0000256" key="2">
    <source>
        <dbReference type="SAM" id="Phobius"/>
    </source>
</evidence>
<feature type="region of interest" description="Disordered" evidence="1">
    <location>
        <begin position="238"/>
        <end position="265"/>
    </location>
</feature>
<feature type="region of interest" description="Disordered" evidence="1">
    <location>
        <begin position="281"/>
        <end position="304"/>
    </location>
</feature>
<dbReference type="InterPro" id="IPR036179">
    <property type="entry name" value="Ig-like_dom_sf"/>
</dbReference>
<sequence>MEGLNYLMLFCCFAFVCVDGGDSVGSCEVAFVGRRGTTWKIAPQQSLTVECPVKHCGQTVNVTWCKLLKPHRCEQLNQTDNIEIRQRHNPANDELVSYLSFKRISVHDDGLYRCHLKRVPSHFGFSHHINISVSDIYMGAEYSDKAAVMSLSADDDDDDDEVAPWLPYFCITMSIVVLVAVMVVLTLLRFYGWKRILIFKDTKGEEMPTQMIPDLPKWTESSSPALQSRIFVVNDIYSPTTPETPKSPPAPSPAEDQPAASDTADKTSAVYAVINHSQPGMAARKQNAATKEEKSPQYTVVKVP</sequence>
<dbReference type="AlphaFoldDB" id="A0A9Y4NGP6"/>
<name>A0A9Y4NGP6_9TELE</name>
<dbReference type="Proteomes" id="UP000694891">
    <property type="component" value="Unplaced"/>
</dbReference>
<keyword evidence="2" id="KW-1133">Transmembrane helix</keyword>
<feature type="transmembrane region" description="Helical" evidence="2">
    <location>
        <begin position="165"/>
        <end position="188"/>
    </location>
</feature>
<dbReference type="InterPro" id="IPR003599">
    <property type="entry name" value="Ig_sub"/>
</dbReference>
<feature type="domain" description="Ig-like" evidence="4">
    <location>
        <begin position="45"/>
        <end position="132"/>
    </location>
</feature>
<dbReference type="GO" id="GO:0002768">
    <property type="term" value="P:immune response-regulating cell surface receptor signaling pathway"/>
    <property type="evidence" value="ECO:0007669"/>
    <property type="project" value="InterPro"/>
</dbReference>
<evidence type="ECO:0000313" key="5">
    <source>
        <dbReference type="Proteomes" id="UP000694891"/>
    </source>
</evidence>
<dbReference type="GO" id="GO:0038023">
    <property type="term" value="F:signaling receptor activity"/>
    <property type="evidence" value="ECO:0007669"/>
    <property type="project" value="InterPro"/>
</dbReference>
<evidence type="ECO:0000313" key="6">
    <source>
        <dbReference type="RefSeq" id="XP_008296967.1"/>
    </source>
</evidence>
<protein>
    <submittedName>
        <fullName evidence="6">B- and T-lymphocyte attenuator isoform X1</fullName>
    </submittedName>
</protein>
<dbReference type="GeneID" id="103369901"/>
<dbReference type="SMART" id="SM00409">
    <property type="entry name" value="IG"/>
    <property type="match status" value="1"/>
</dbReference>
<accession>A0A9Y4NGP6</accession>
<dbReference type="RefSeq" id="XP_008296967.1">
    <property type="nucleotide sequence ID" value="XM_008298745.1"/>
</dbReference>
<reference evidence="6" key="1">
    <citation type="submission" date="2025-08" db="UniProtKB">
        <authorList>
            <consortium name="RefSeq"/>
        </authorList>
    </citation>
    <scope>IDENTIFICATION</scope>
</reference>
<dbReference type="PANTHER" id="PTHR37996:SF1">
    <property type="entry name" value="B- AND T-LYMPHOCYTE ATTENUATOR"/>
    <property type="match status" value="1"/>
</dbReference>
<dbReference type="PANTHER" id="PTHR37996">
    <property type="entry name" value="B- AND T-LYMPHOCYTE ATTENUATOR"/>
    <property type="match status" value="1"/>
</dbReference>
<feature type="signal peptide" evidence="3">
    <location>
        <begin position="1"/>
        <end position="23"/>
    </location>
</feature>
<feature type="chain" id="PRO_5041319963" evidence="3">
    <location>
        <begin position="24"/>
        <end position="304"/>
    </location>
</feature>
<dbReference type="InterPro" id="IPR039257">
    <property type="entry name" value="BTLA"/>
</dbReference>
<evidence type="ECO:0000259" key="4">
    <source>
        <dbReference type="PROSITE" id="PS50835"/>
    </source>
</evidence>